<feature type="signal peptide" evidence="4">
    <location>
        <begin position="1"/>
        <end position="22"/>
    </location>
</feature>
<protein>
    <recommendedName>
        <fullName evidence="5">Rhamnogalacturonase A/B/Epimerase-like pectate lyase domain-containing protein</fullName>
    </recommendedName>
</protein>
<reference evidence="7" key="1">
    <citation type="journal article" date="2020" name="Nat. Commun.">
        <title>Genome assembly of wild tea tree DASZ reveals pedigree and selection history of tea varieties.</title>
        <authorList>
            <person name="Zhang W."/>
            <person name="Zhang Y."/>
            <person name="Qiu H."/>
            <person name="Guo Y."/>
            <person name="Wan H."/>
            <person name="Zhang X."/>
            <person name="Scossa F."/>
            <person name="Alseekh S."/>
            <person name="Zhang Q."/>
            <person name="Wang P."/>
            <person name="Xu L."/>
            <person name="Schmidt M.H."/>
            <person name="Jia X."/>
            <person name="Li D."/>
            <person name="Zhu A."/>
            <person name="Guo F."/>
            <person name="Chen W."/>
            <person name="Ni D."/>
            <person name="Usadel B."/>
            <person name="Fernie A.R."/>
            <person name="Wen W."/>
        </authorList>
    </citation>
    <scope>NUCLEOTIDE SEQUENCE [LARGE SCALE GENOMIC DNA]</scope>
    <source>
        <strain evidence="7">cv. G240</strain>
    </source>
</reference>
<dbReference type="Pfam" id="PF12708">
    <property type="entry name" value="Pect-lyase_RHGA_epim"/>
    <property type="match status" value="1"/>
</dbReference>
<evidence type="ECO:0000313" key="7">
    <source>
        <dbReference type="Proteomes" id="UP000593564"/>
    </source>
</evidence>
<keyword evidence="4" id="KW-0732">Signal</keyword>
<dbReference type="EMBL" id="JACBKZ010000009">
    <property type="protein sequence ID" value="KAF5942260.1"/>
    <property type="molecule type" value="Genomic_DNA"/>
</dbReference>
<dbReference type="PANTHER" id="PTHR31375">
    <property type="match status" value="1"/>
</dbReference>
<evidence type="ECO:0000256" key="2">
    <source>
        <dbReference type="ARBA" id="ARBA00022525"/>
    </source>
</evidence>
<evidence type="ECO:0000256" key="3">
    <source>
        <dbReference type="ARBA" id="ARBA00023316"/>
    </source>
</evidence>
<name>A0A7J7GNK2_CAMSI</name>
<feature type="chain" id="PRO_5029769230" description="Rhamnogalacturonase A/B/Epimerase-like pectate lyase domain-containing protein" evidence="4">
    <location>
        <begin position="23"/>
        <end position="173"/>
    </location>
</feature>
<keyword evidence="3" id="KW-0961">Cell wall biogenesis/degradation</keyword>
<gene>
    <name evidence="6" type="ORF">HYC85_019902</name>
</gene>
<dbReference type="InterPro" id="IPR011050">
    <property type="entry name" value="Pectin_lyase_fold/virulence"/>
</dbReference>
<accession>A0A7J7GNK2</accession>
<feature type="domain" description="Rhamnogalacturonase A/B/Epimerase-like pectate lyase" evidence="5">
    <location>
        <begin position="32"/>
        <end position="79"/>
    </location>
</feature>
<dbReference type="GO" id="GO:0005576">
    <property type="term" value="C:extracellular region"/>
    <property type="evidence" value="ECO:0007669"/>
    <property type="project" value="UniProtKB-SubCell"/>
</dbReference>
<evidence type="ECO:0000256" key="1">
    <source>
        <dbReference type="ARBA" id="ARBA00004613"/>
    </source>
</evidence>
<dbReference type="Proteomes" id="UP000593564">
    <property type="component" value="Unassembled WGS sequence"/>
</dbReference>
<keyword evidence="2" id="KW-0964">Secreted</keyword>
<dbReference type="AlphaFoldDB" id="A0A7J7GNK2"/>
<dbReference type="GO" id="GO:0071555">
    <property type="term" value="P:cell wall organization"/>
    <property type="evidence" value="ECO:0007669"/>
    <property type="project" value="UniProtKB-KW"/>
</dbReference>
<keyword evidence="7" id="KW-1185">Reference proteome</keyword>
<sequence>MMKSLPVLTFLFTIFFFHPSSSSSSTLPITYNVLNLGAKPDGKTDSTKSFLSAWALACGSAQPATIYVPPGRYLIGRPANFGGRCTNSAITIRIDGMLVAPSNYNVLGNAGNWLLFEGVNGVSIVGGVLDGQGASLWACKASGKTCPDGATVGEEFSNDLSESASNLTCKDGF</sequence>
<evidence type="ECO:0000313" key="6">
    <source>
        <dbReference type="EMBL" id="KAF5942260.1"/>
    </source>
</evidence>
<comment type="caution">
    <text evidence="6">The sequence shown here is derived from an EMBL/GenBank/DDBJ whole genome shotgun (WGS) entry which is preliminary data.</text>
</comment>
<dbReference type="InterPro" id="IPR012334">
    <property type="entry name" value="Pectin_lyas_fold"/>
</dbReference>
<dbReference type="SUPFAM" id="SSF51126">
    <property type="entry name" value="Pectin lyase-like"/>
    <property type="match status" value="1"/>
</dbReference>
<evidence type="ECO:0000256" key="4">
    <source>
        <dbReference type="SAM" id="SignalP"/>
    </source>
</evidence>
<reference evidence="6 7" key="2">
    <citation type="submission" date="2020-07" db="EMBL/GenBank/DDBJ databases">
        <title>Genome assembly of wild tea tree DASZ reveals pedigree and selection history of tea varieties.</title>
        <authorList>
            <person name="Zhang W."/>
        </authorList>
    </citation>
    <scope>NUCLEOTIDE SEQUENCE [LARGE SCALE GENOMIC DNA]</scope>
    <source>
        <strain evidence="7">cv. G240</strain>
        <tissue evidence="6">Leaf</tissue>
    </source>
</reference>
<evidence type="ECO:0000259" key="5">
    <source>
        <dbReference type="Pfam" id="PF12708"/>
    </source>
</evidence>
<proteinExistence type="predicted"/>
<organism evidence="6 7">
    <name type="scientific">Camellia sinensis</name>
    <name type="common">Tea plant</name>
    <name type="synonym">Thea sinensis</name>
    <dbReference type="NCBI Taxonomy" id="4442"/>
    <lineage>
        <taxon>Eukaryota</taxon>
        <taxon>Viridiplantae</taxon>
        <taxon>Streptophyta</taxon>
        <taxon>Embryophyta</taxon>
        <taxon>Tracheophyta</taxon>
        <taxon>Spermatophyta</taxon>
        <taxon>Magnoliopsida</taxon>
        <taxon>eudicotyledons</taxon>
        <taxon>Gunneridae</taxon>
        <taxon>Pentapetalae</taxon>
        <taxon>asterids</taxon>
        <taxon>Ericales</taxon>
        <taxon>Theaceae</taxon>
        <taxon>Camellia</taxon>
    </lineage>
</organism>
<dbReference type="InterPro" id="IPR024535">
    <property type="entry name" value="RHGA/B-epi-like_pectate_lyase"/>
</dbReference>
<dbReference type="Gene3D" id="2.160.20.10">
    <property type="entry name" value="Single-stranded right-handed beta-helix, Pectin lyase-like"/>
    <property type="match status" value="1"/>
</dbReference>
<comment type="subcellular location">
    <subcellularLocation>
        <location evidence="1">Secreted</location>
    </subcellularLocation>
</comment>